<evidence type="ECO:0000313" key="11">
    <source>
        <dbReference type="Proteomes" id="UP000009022"/>
    </source>
</evidence>
<accession>B3S2P7</accession>
<evidence type="ECO:0000259" key="9">
    <source>
        <dbReference type="PROSITE" id="PS50261"/>
    </source>
</evidence>
<dbReference type="Proteomes" id="UP000009022">
    <property type="component" value="Unassembled WGS sequence"/>
</dbReference>
<feature type="transmembrane region" description="Helical" evidence="8">
    <location>
        <begin position="138"/>
        <end position="161"/>
    </location>
</feature>
<dbReference type="PRINTS" id="PR00249">
    <property type="entry name" value="GPCRSECRETIN"/>
</dbReference>
<comment type="similarity">
    <text evidence="2">Belongs to the G-protein coupled receptor 2 family. Adhesion G-protein coupled receptor (ADGR) subfamily.</text>
</comment>
<sequence length="265" mass="29556">MLAEGFHLFFQIVTVYTTKPKLRWYYILGWGIPTVIVSVSVGLRLEYYGINKICWLSINSGLIWAFVGPAIAIIAVNFIILLIVIRIAASKAAFQVSARSIGRWKSFKSSAKAIAVLLPILGLTWLFGILSIDANTIFFSYLFVIFNGLQGVSFFIMHCLLNTEIRSTLLRRANKFRYESSSGPSMLKAVRKKTNVTSFAMADHEIQHARASSISMDNDDDIGLQRLYTGTSILRHPSGTPSCNTVISAFSFPEENETILNQPTD</sequence>
<dbReference type="InParanoid" id="B3S2P7"/>
<dbReference type="Gene3D" id="1.20.1070.10">
    <property type="entry name" value="Rhodopsin 7-helix transmembrane proteins"/>
    <property type="match status" value="1"/>
</dbReference>
<comment type="subcellular location">
    <subcellularLocation>
        <location evidence="1">Membrane</location>
        <topology evidence="1">Multi-pass membrane protein</topology>
    </subcellularLocation>
</comment>
<evidence type="ECO:0000256" key="4">
    <source>
        <dbReference type="ARBA" id="ARBA00022989"/>
    </source>
</evidence>
<dbReference type="eggNOG" id="KOG4289">
    <property type="taxonomic scope" value="Eukaryota"/>
</dbReference>
<dbReference type="PANTHER" id="PTHR12011:SF347">
    <property type="entry name" value="FI21270P1-RELATED"/>
    <property type="match status" value="1"/>
</dbReference>
<dbReference type="FunFam" id="1.20.1070.10:FF:000058">
    <property type="entry name" value="Adhesion G protein-coupled receptor F5"/>
    <property type="match status" value="1"/>
</dbReference>
<dbReference type="STRING" id="10228.B3S2P7"/>
<dbReference type="KEGG" id="tad:TRIADDRAFT_58102"/>
<dbReference type="GO" id="GO:0016020">
    <property type="term" value="C:membrane"/>
    <property type="evidence" value="ECO:0007669"/>
    <property type="project" value="UniProtKB-SubCell"/>
</dbReference>
<feature type="transmembrane region" description="Helical" evidence="8">
    <location>
        <begin position="63"/>
        <end position="89"/>
    </location>
</feature>
<name>B3S2P7_TRIAD</name>
<keyword evidence="3 8" id="KW-0812">Transmembrane</keyword>
<evidence type="ECO:0000256" key="1">
    <source>
        <dbReference type="ARBA" id="ARBA00004141"/>
    </source>
</evidence>
<evidence type="ECO:0000256" key="2">
    <source>
        <dbReference type="ARBA" id="ARBA00007343"/>
    </source>
</evidence>
<evidence type="ECO:0000256" key="7">
    <source>
        <dbReference type="ARBA" id="ARBA00023180"/>
    </source>
</evidence>
<dbReference type="EMBL" id="DS985247">
    <property type="protein sequence ID" value="EDV23457.1"/>
    <property type="molecule type" value="Genomic_DNA"/>
</dbReference>
<dbReference type="FunCoup" id="B3S2P7">
    <property type="interactions" value="1046"/>
</dbReference>
<evidence type="ECO:0000256" key="8">
    <source>
        <dbReference type="SAM" id="Phobius"/>
    </source>
</evidence>
<proteinExistence type="inferred from homology"/>
<feature type="transmembrane region" description="Helical" evidence="8">
    <location>
        <begin position="24"/>
        <end position="43"/>
    </location>
</feature>
<keyword evidence="11" id="KW-1185">Reference proteome</keyword>
<keyword evidence="6" id="KW-1015">Disulfide bond</keyword>
<feature type="domain" description="G-protein coupled receptors family 2 profile 2" evidence="9">
    <location>
        <begin position="1"/>
        <end position="162"/>
    </location>
</feature>
<dbReference type="RefSeq" id="XP_002114367.1">
    <property type="nucleotide sequence ID" value="XM_002114331.1"/>
</dbReference>
<reference evidence="10 11" key="1">
    <citation type="journal article" date="2008" name="Nature">
        <title>The Trichoplax genome and the nature of placozoans.</title>
        <authorList>
            <person name="Srivastava M."/>
            <person name="Begovic E."/>
            <person name="Chapman J."/>
            <person name="Putnam N.H."/>
            <person name="Hellsten U."/>
            <person name="Kawashima T."/>
            <person name="Kuo A."/>
            <person name="Mitros T."/>
            <person name="Salamov A."/>
            <person name="Carpenter M.L."/>
            <person name="Signorovitch A.Y."/>
            <person name="Moreno M.A."/>
            <person name="Kamm K."/>
            <person name="Grimwood J."/>
            <person name="Schmutz J."/>
            <person name="Shapiro H."/>
            <person name="Grigoriev I.V."/>
            <person name="Buss L.W."/>
            <person name="Schierwater B."/>
            <person name="Dellaporta S.L."/>
            <person name="Rokhsar D.S."/>
        </authorList>
    </citation>
    <scope>NUCLEOTIDE SEQUENCE [LARGE SCALE GENOMIC DNA]</scope>
    <source>
        <strain evidence="10 11">Grell-BS-1999</strain>
    </source>
</reference>
<evidence type="ECO:0000256" key="6">
    <source>
        <dbReference type="ARBA" id="ARBA00023157"/>
    </source>
</evidence>
<dbReference type="GeneID" id="6755580"/>
<keyword evidence="5 8" id="KW-0472">Membrane</keyword>
<dbReference type="CTD" id="6755580"/>
<keyword evidence="7" id="KW-0325">Glycoprotein</keyword>
<dbReference type="InterPro" id="IPR017981">
    <property type="entry name" value="GPCR_2-like_7TM"/>
</dbReference>
<dbReference type="GO" id="GO:0004930">
    <property type="term" value="F:G protein-coupled receptor activity"/>
    <property type="evidence" value="ECO:0007669"/>
    <property type="project" value="InterPro"/>
</dbReference>
<organism evidence="10 11">
    <name type="scientific">Trichoplax adhaerens</name>
    <name type="common">Trichoplax reptans</name>
    <dbReference type="NCBI Taxonomy" id="10228"/>
    <lineage>
        <taxon>Eukaryota</taxon>
        <taxon>Metazoa</taxon>
        <taxon>Placozoa</taxon>
        <taxon>Uniplacotomia</taxon>
        <taxon>Trichoplacea</taxon>
        <taxon>Trichoplacidae</taxon>
        <taxon>Trichoplax</taxon>
    </lineage>
</organism>
<dbReference type="PROSITE" id="PS50261">
    <property type="entry name" value="G_PROTEIN_RECEP_F2_4"/>
    <property type="match status" value="1"/>
</dbReference>
<dbReference type="AlphaFoldDB" id="B3S2P7"/>
<evidence type="ECO:0000256" key="5">
    <source>
        <dbReference type="ARBA" id="ARBA00023136"/>
    </source>
</evidence>
<dbReference type="HOGENOM" id="CLU_1050991_0_0_1"/>
<evidence type="ECO:0000313" key="10">
    <source>
        <dbReference type="EMBL" id="EDV23457.1"/>
    </source>
</evidence>
<gene>
    <name evidence="10" type="ORF">TRIADDRAFT_58102</name>
</gene>
<protein>
    <recommendedName>
        <fullName evidence="9">G-protein coupled receptors family 2 profile 2 domain-containing protein</fullName>
    </recommendedName>
</protein>
<evidence type="ECO:0000256" key="3">
    <source>
        <dbReference type="ARBA" id="ARBA00022692"/>
    </source>
</evidence>
<dbReference type="PhylomeDB" id="B3S2P7"/>
<dbReference type="Pfam" id="PF00002">
    <property type="entry name" value="7tm_2"/>
    <property type="match status" value="1"/>
</dbReference>
<dbReference type="InterPro" id="IPR000832">
    <property type="entry name" value="GPCR_2_secretin-like"/>
</dbReference>
<dbReference type="OMA" id="FAMADHE"/>
<feature type="transmembrane region" description="Helical" evidence="8">
    <location>
        <begin position="110"/>
        <end position="132"/>
    </location>
</feature>
<keyword evidence="4 8" id="KW-1133">Transmembrane helix</keyword>
<dbReference type="GO" id="GO:0007166">
    <property type="term" value="P:cell surface receptor signaling pathway"/>
    <property type="evidence" value="ECO:0007669"/>
    <property type="project" value="InterPro"/>
</dbReference>
<dbReference type="PANTHER" id="PTHR12011">
    <property type="entry name" value="ADHESION G-PROTEIN COUPLED RECEPTOR"/>
    <property type="match status" value="1"/>
</dbReference>
<dbReference type="OrthoDB" id="347083at2759"/>